<evidence type="ECO:0000256" key="3">
    <source>
        <dbReference type="ARBA" id="ARBA00022692"/>
    </source>
</evidence>
<organism evidence="8 9">
    <name type="scientific">Deinandra increscens subsp. villosa</name>
    <dbReference type="NCBI Taxonomy" id="3103831"/>
    <lineage>
        <taxon>Eukaryota</taxon>
        <taxon>Viridiplantae</taxon>
        <taxon>Streptophyta</taxon>
        <taxon>Embryophyta</taxon>
        <taxon>Tracheophyta</taxon>
        <taxon>Spermatophyta</taxon>
        <taxon>Magnoliopsida</taxon>
        <taxon>eudicotyledons</taxon>
        <taxon>Gunneridae</taxon>
        <taxon>Pentapetalae</taxon>
        <taxon>asterids</taxon>
        <taxon>campanulids</taxon>
        <taxon>Asterales</taxon>
        <taxon>Asteraceae</taxon>
        <taxon>Asteroideae</taxon>
        <taxon>Heliantheae alliance</taxon>
        <taxon>Madieae</taxon>
        <taxon>Madiinae</taxon>
        <taxon>Deinandra</taxon>
    </lineage>
</organism>
<evidence type="ECO:0000256" key="5">
    <source>
        <dbReference type="ARBA" id="ARBA00022989"/>
    </source>
</evidence>
<sequence>MMHMTFYWGTNLTLLIDSWKTDSWFTYFLSLTACFLFSLFSQFMEDYRIRLRLVSSPMAAVAAVENAPLLNMTKLFSGGGRARFAGSVLFGVNSGINYLLMLAVMSFNGGVIVVVVVGLGVGYWMFRSGDDEQIIGLLDDTCACC</sequence>
<evidence type="ECO:0000313" key="9">
    <source>
        <dbReference type="Proteomes" id="UP001408789"/>
    </source>
</evidence>
<name>A0AAP0CLB1_9ASTR</name>
<evidence type="ECO:0000256" key="1">
    <source>
        <dbReference type="ARBA" id="ARBA00004141"/>
    </source>
</evidence>
<accession>A0AAP0CLB1</accession>
<keyword evidence="3 7" id="KW-0812">Transmembrane</keyword>
<dbReference type="AlphaFoldDB" id="A0AAP0CLB1"/>
<evidence type="ECO:0000256" key="2">
    <source>
        <dbReference type="ARBA" id="ARBA00006921"/>
    </source>
</evidence>
<feature type="transmembrane region" description="Helical" evidence="7">
    <location>
        <begin position="24"/>
        <end position="43"/>
    </location>
</feature>
<evidence type="ECO:0000313" key="8">
    <source>
        <dbReference type="EMBL" id="KAK9055314.1"/>
    </source>
</evidence>
<comment type="similarity">
    <text evidence="2 7">Belongs to the copper transporter (Ctr) (TC 1.A.56) family. SLC31A subfamily.</text>
</comment>
<keyword evidence="7" id="KW-0186">Copper</keyword>
<dbReference type="EMBL" id="JBCNJP010000025">
    <property type="protein sequence ID" value="KAK9055314.1"/>
    <property type="molecule type" value="Genomic_DNA"/>
</dbReference>
<dbReference type="Proteomes" id="UP001408789">
    <property type="component" value="Unassembled WGS sequence"/>
</dbReference>
<keyword evidence="9" id="KW-1185">Reference proteome</keyword>
<dbReference type="PANTHER" id="PTHR12483:SF27">
    <property type="entry name" value="COPPER TRANSPORT PROTEIN CTR1"/>
    <property type="match status" value="1"/>
</dbReference>
<reference evidence="8 9" key="1">
    <citation type="submission" date="2024-04" db="EMBL/GenBank/DDBJ databases">
        <title>The reference genome of an endangered Asteraceae, Deinandra increscens subsp. villosa, native to the Central Coast of California.</title>
        <authorList>
            <person name="Guilliams M."/>
            <person name="Hasenstab-Lehman K."/>
            <person name="Meyer R."/>
            <person name="Mcevoy S."/>
        </authorList>
    </citation>
    <scope>NUCLEOTIDE SEQUENCE [LARGE SCALE GENOMIC DNA]</scope>
    <source>
        <tissue evidence="8">Leaf</tissue>
    </source>
</reference>
<proteinExistence type="inferred from homology"/>
<comment type="caution">
    <text evidence="8">The sequence shown here is derived from an EMBL/GenBank/DDBJ whole genome shotgun (WGS) entry which is preliminary data.</text>
</comment>
<evidence type="ECO:0000256" key="7">
    <source>
        <dbReference type="RuleBase" id="RU367022"/>
    </source>
</evidence>
<keyword evidence="4 7" id="KW-0187">Copper transport</keyword>
<keyword evidence="7" id="KW-0813">Transport</keyword>
<protein>
    <recommendedName>
        <fullName evidence="7">Copper transport protein</fullName>
    </recommendedName>
</protein>
<dbReference type="GO" id="GO:0005886">
    <property type="term" value="C:plasma membrane"/>
    <property type="evidence" value="ECO:0007669"/>
    <property type="project" value="TreeGrafter"/>
</dbReference>
<keyword evidence="5 7" id="KW-1133">Transmembrane helix</keyword>
<dbReference type="PANTHER" id="PTHR12483">
    <property type="entry name" value="SOLUTE CARRIER FAMILY 31 COPPER TRANSPORTERS"/>
    <property type="match status" value="1"/>
</dbReference>
<evidence type="ECO:0000256" key="4">
    <source>
        <dbReference type="ARBA" id="ARBA00022796"/>
    </source>
</evidence>
<keyword evidence="7" id="KW-0406">Ion transport</keyword>
<gene>
    <name evidence="8" type="ORF">SSX86_026396</name>
</gene>
<dbReference type="InterPro" id="IPR007274">
    <property type="entry name" value="Cop_transporter"/>
</dbReference>
<comment type="subcellular location">
    <subcellularLocation>
        <location evidence="1 7">Membrane</location>
        <topology evidence="1 7">Multi-pass membrane protein</topology>
    </subcellularLocation>
</comment>
<evidence type="ECO:0000256" key="6">
    <source>
        <dbReference type="ARBA" id="ARBA00023136"/>
    </source>
</evidence>
<dbReference type="GO" id="GO:0005375">
    <property type="term" value="F:copper ion transmembrane transporter activity"/>
    <property type="evidence" value="ECO:0007669"/>
    <property type="project" value="UniProtKB-UniRule"/>
</dbReference>
<feature type="transmembrane region" description="Helical" evidence="7">
    <location>
        <begin position="107"/>
        <end position="126"/>
    </location>
</feature>
<dbReference type="Pfam" id="PF04145">
    <property type="entry name" value="Ctr"/>
    <property type="match status" value="1"/>
</dbReference>
<keyword evidence="6 7" id="KW-0472">Membrane</keyword>